<accession>A0A8J3GAF8</accession>
<dbReference type="AlphaFoldDB" id="A0A8J3GAF8"/>
<proteinExistence type="predicted"/>
<feature type="transmembrane region" description="Helical" evidence="1">
    <location>
        <begin position="49"/>
        <end position="67"/>
    </location>
</feature>
<evidence type="ECO:0008006" key="4">
    <source>
        <dbReference type="Google" id="ProtNLM"/>
    </source>
</evidence>
<evidence type="ECO:0000313" key="3">
    <source>
        <dbReference type="Proteomes" id="UP000598271"/>
    </source>
</evidence>
<feature type="transmembrane region" description="Helical" evidence="1">
    <location>
        <begin position="121"/>
        <end position="139"/>
    </location>
</feature>
<dbReference type="InterPro" id="IPR025058">
    <property type="entry name" value="DUF3995"/>
</dbReference>
<gene>
    <name evidence="2" type="ORF">GCM10007390_28530</name>
</gene>
<dbReference type="RefSeq" id="WP_189565134.1">
    <property type="nucleotide sequence ID" value="NZ_BMXF01000002.1"/>
</dbReference>
<reference evidence="2 3" key="1">
    <citation type="journal article" date="2014" name="Int. J. Syst. Evol. Microbiol.">
        <title>Complete genome sequence of Corynebacterium casei LMG S-19264T (=DSM 44701T), isolated from a smear-ripened cheese.</title>
        <authorList>
            <consortium name="US DOE Joint Genome Institute (JGI-PGF)"/>
            <person name="Walter F."/>
            <person name="Albersmeier A."/>
            <person name="Kalinowski J."/>
            <person name="Ruckert C."/>
        </authorList>
    </citation>
    <scope>NUCLEOTIDE SEQUENCE [LARGE SCALE GENOMIC DNA]</scope>
    <source>
        <strain evidence="2 3">KCTC 12866</strain>
    </source>
</reference>
<keyword evidence="1" id="KW-0812">Transmembrane</keyword>
<evidence type="ECO:0000256" key="1">
    <source>
        <dbReference type="SAM" id="Phobius"/>
    </source>
</evidence>
<keyword evidence="3" id="KW-1185">Reference proteome</keyword>
<comment type="caution">
    <text evidence="2">The sequence shown here is derived from an EMBL/GenBank/DDBJ whole genome shotgun (WGS) entry which is preliminary data.</text>
</comment>
<keyword evidence="1" id="KW-1133">Transmembrane helix</keyword>
<evidence type="ECO:0000313" key="2">
    <source>
        <dbReference type="EMBL" id="GHB72725.1"/>
    </source>
</evidence>
<organism evidence="2 3">
    <name type="scientific">Persicitalea jodogahamensis</name>
    <dbReference type="NCBI Taxonomy" id="402147"/>
    <lineage>
        <taxon>Bacteria</taxon>
        <taxon>Pseudomonadati</taxon>
        <taxon>Bacteroidota</taxon>
        <taxon>Cytophagia</taxon>
        <taxon>Cytophagales</taxon>
        <taxon>Spirosomataceae</taxon>
        <taxon>Persicitalea</taxon>
    </lineage>
</organism>
<keyword evidence="1" id="KW-0472">Membrane</keyword>
<dbReference type="EMBL" id="BMXF01000002">
    <property type="protein sequence ID" value="GHB72725.1"/>
    <property type="molecule type" value="Genomic_DNA"/>
</dbReference>
<dbReference type="Proteomes" id="UP000598271">
    <property type="component" value="Unassembled WGS sequence"/>
</dbReference>
<dbReference type="Pfam" id="PF13160">
    <property type="entry name" value="DUF3995"/>
    <property type="match status" value="1"/>
</dbReference>
<feature type="transmembrane region" description="Helical" evidence="1">
    <location>
        <begin position="79"/>
        <end position="98"/>
    </location>
</feature>
<protein>
    <recommendedName>
        <fullName evidence="4">DUF3995 domain-containing protein</fullName>
    </recommendedName>
</protein>
<name>A0A8J3GAF8_9BACT</name>
<sequence length="140" mass="15574">MIALSLFLSVIFFILGLLHFSWAMGGQWGITSTLPTNPSGERVLNPRKADSAVVGLGLVSFGLFYLFKTNWIPNPFPDWIFEYGGWLIPAIFILRAVGDFKYVGFFKKLGQTPFGKSDTRYFSPLCLGIGLIALFLQIAT</sequence>